<name>A0AAV7ZVA3_9EUKA</name>
<gene>
    <name evidence="3" type="ORF">M0812_11405</name>
</gene>
<evidence type="ECO:0000256" key="2">
    <source>
        <dbReference type="SAM" id="Phobius"/>
    </source>
</evidence>
<evidence type="ECO:0000313" key="4">
    <source>
        <dbReference type="Proteomes" id="UP001146793"/>
    </source>
</evidence>
<feature type="region of interest" description="Disordered" evidence="1">
    <location>
        <begin position="44"/>
        <end position="110"/>
    </location>
</feature>
<dbReference type="AlphaFoldDB" id="A0AAV7ZVA3"/>
<evidence type="ECO:0000256" key="1">
    <source>
        <dbReference type="SAM" id="MobiDB-lite"/>
    </source>
</evidence>
<keyword evidence="2" id="KW-1133">Transmembrane helix</keyword>
<evidence type="ECO:0000313" key="3">
    <source>
        <dbReference type="EMBL" id="KAJ3445528.1"/>
    </source>
</evidence>
<organism evidence="3 4">
    <name type="scientific">Anaeramoeba flamelloides</name>
    <dbReference type="NCBI Taxonomy" id="1746091"/>
    <lineage>
        <taxon>Eukaryota</taxon>
        <taxon>Metamonada</taxon>
        <taxon>Anaeramoebidae</taxon>
        <taxon>Anaeramoeba</taxon>
    </lineage>
</organism>
<keyword evidence="2" id="KW-0472">Membrane</keyword>
<feature type="transmembrane region" description="Helical" evidence="2">
    <location>
        <begin position="6"/>
        <end position="22"/>
    </location>
</feature>
<dbReference type="Proteomes" id="UP001146793">
    <property type="component" value="Unassembled WGS sequence"/>
</dbReference>
<feature type="compositionally biased region" description="Acidic residues" evidence="1">
    <location>
        <begin position="46"/>
        <end position="56"/>
    </location>
</feature>
<accession>A0AAV7ZVA3</accession>
<comment type="caution">
    <text evidence="3">The sequence shown here is derived from an EMBL/GenBank/DDBJ whole genome shotgun (WGS) entry which is preliminary data.</text>
</comment>
<keyword evidence="2" id="KW-0812">Transmembrane</keyword>
<dbReference type="EMBL" id="JANTQA010000023">
    <property type="protein sequence ID" value="KAJ3445528.1"/>
    <property type="molecule type" value="Genomic_DNA"/>
</dbReference>
<reference evidence="3" key="1">
    <citation type="submission" date="2022-08" db="EMBL/GenBank/DDBJ databases">
        <title>Novel sulphate-reducing endosymbionts in the free-living metamonad Anaeramoeba.</title>
        <authorList>
            <person name="Jerlstrom-Hultqvist J."/>
            <person name="Cepicka I."/>
            <person name="Gallot-Lavallee L."/>
            <person name="Salas-Leiva D."/>
            <person name="Curtis B.A."/>
            <person name="Zahonova K."/>
            <person name="Pipaliya S."/>
            <person name="Dacks J."/>
            <person name="Roger A.J."/>
        </authorList>
    </citation>
    <scope>NUCLEOTIDE SEQUENCE</scope>
    <source>
        <strain evidence="3">Busselton2</strain>
    </source>
</reference>
<protein>
    <submittedName>
        <fullName evidence="3">Uncharacterized protein</fullName>
    </submittedName>
</protein>
<sequence length="110" mass="13302">MHTLHNFFDFNLFLSITFFFLFNHPKYKKQKMVNKKVIVFDKGYENENESSDENESSYERENDHKKSNEREKEISRIGKEKTKKKSKKDIKVPEGNNDQVKEKLKKKKKL</sequence>
<proteinExistence type="predicted"/>
<feature type="compositionally biased region" description="Basic and acidic residues" evidence="1">
    <location>
        <begin position="57"/>
        <end position="80"/>
    </location>
</feature>